<evidence type="ECO:0000256" key="1">
    <source>
        <dbReference type="SAM" id="SignalP"/>
    </source>
</evidence>
<keyword evidence="3" id="KW-1185">Reference proteome</keyword>
<reference evidence="2 3" key="1">
    <citation type="submission" date="2019-06" db="EMBL/GenBank/DDBJ databases">
        <authorList>
            <person name="Meng X."/>
        </authorList>
    </citation>
    <scope>NUCLEOTIDE SEQUENCE [LARGE SCALE GENOMIC DNA]</scope>
    <source>
        <strain evidence="2 3">M625</strain>
    </source>
</reference>
<gene>
    <name evidence="2" type="ORF">FHK87_19285</name>
</gene>
<dbReference type="EMBL" id="VFWZ01000007">
    <property type="protein sequence ID" value="TPN83367.1"/>
    <property type="molecule type" value="Genomic_DNA"/>
</dbReference>
<evidence type="ECO:0000313" key="2">
    <source>
        <dbReference type="EMBL" id="TPN83367.1"/>
    </source>
</evidence>
<accession>A0A504IY20</accession>
<dbReference type="PROSITE" id="PS51257">
    <property type="entry name" value="PROKAR_LIPOPROTEIN"/>
    <property type="match status" value="1"/>
</dbReference>
<dbReference type="InterPro" id="IPR017946">
    <property type="entry name" value="PLC-like_Pdiesterase_TIM-brl"/>
</dbReference>
<dbReference type="RefSeq" id="WP_140595420.1">
    <property type="nucleotide sequence ID" value="NZ_VFWZ01000007.1"/>
</dbReference>
<protein>
    <submittedName>
        <fullName evidence="2">Uncharacterized protein</fullName>
    </submittedName>
</protein>
<dbReference type="GO" id="GO:0006629">
    <property type="term" value="P:lipid metabolic process"/>
    <property type="evidence" value="ECO:0007669"/>
    <property type="project" value="InterPro"/>
</dbReference>
<dbReference type="AlphaFoldDB" id="A0A504IY20"/>
<organism evidence="2 3">
    <name type="scientific">Aquimarina algicola</name>
    <dbReference type="NCBI Taxonomy" id="2589995"/>
    <lineage>
        <taxon>Bacteria</taxon>
        <taxon>Pseudomonadati</taxon>
        <taxon>Bacteroidota</taxon>
        <taxon>Flavobacteriia</taxon>
        <taxon>Flavobacteriales</taxon>
        <taxon>Flavobacteriaceae</taxon>
        <taxon>Aquimarina</taxon>
    </lineage>
</organism>
<dbReference type="Proteomes" id="UP000315540">
    <property type="component" value="Unassembled WGS sequence"/>
</dbReference>
<dbReference type="Pfam" id="PF16670">
    <property type="entry name" value="PI-PLC-C1"/>
    <property type="match status" value="1"/>
</dbReference>
<dbReference type="InterPro" id="IPR032075">
    <property type="entry name" value="PI-PLC-C1"/>
</dbReference>
<dbReference type="OrthoDB" id="195526at2"/>
<dbReference type="Gene3D" id="3.20.20.190">
    <property type="entry name" value="Phosphatidylinositol (PI) phosphodiesterase"/>
    <property type="match status" value="1"/>
</dbReference>
<proteinExistence type="predicted"/>
<sequence>MKKLKFLFVFVSLILASCSTDCLDCEETSVHPNVDAKRLPTQGNLKYNEVMFKGSHNTYERREDITEQVSYSNPIYQNNVLAVELDIWRNTPSGSYNNRTIPANTWVVNHWPHPGRGGRTLSSYFAKLKDWHNRNSNHLPVMIKLDVKSSNGGYQNFHEQIEWYLQRYLGDSEVIFKAQNLYKDSNRSIRHNVLYNDAWPSLDQLRGKFIIVLTGNGSWMDQYVRFNSRYRWAFGMKKEGVPNRSRTEDGFRDADNVINNNPNYVFYNFDINDIKRVKDKVGSRDFLKQFAYKGMITRVYTANNADDWNLCKTLKISCISTNKIKNHSWAKIDNDRIAIKR</sequence>
<dbReference type="SUPFAM" id="SSF51695">
    <property type="entry name" value="PLC-like phosphodiesterases"/>
    <property type="match status" value="1"/>
</dbReference>
<keyword evidence="1" id="KW-0732">Signal</keyword>
<evidence type="ECO:0000313" key="3">
    <source>
        <dbReference type="Proteomes" id="UP000315540"/>
    </source>
</evidence>
<comment type="caution">
    <text evidence="2">The sequence shown here is derived from an EMBL/GenBank/DDBJ whole genome shotgun (WGS) entry which is preliminary data.</text>
</comment>
<name>A0A504IY20_9FLAO</name>
<dbReference type="GO" id="GO:0008081">
    <property type="term" value="F:phosphoric diester hydrolase activity"/>
    <property type="evidence" value="ECO:0007669"/>
    <property type="project" value="InterPro"/>
</dbReference>
<feature type="chain" id="PRO_5021469297" evidence="1">
    <location>
        <begin position="23"/>
        <end position="341"/>
    </location>
</feature>
<feature type="signal peptide" evidence="1">
    <location>
        <begin position="1"/>
        <end position="22"/>
    </location>
</feature>